<accession>A0A401VWU0</accession>
<dbReference type="Proteomes" id="UP000286746">
    <property type="component" value="Unassembled WGS sequence"/>
</dbReference>
<evidence type="ECO:0000256" key="1">
    <source>
        <dbReference type="SAM" id="MobiDB-lite"/>
    </source>
</evidence>
<dbReference type="GO" id="GO:0003677">
    <property type="term" value="F:DNA binding"/>
    <property type="evidence" value="ECO:0007669"/>
    <property type="project" value="InterPro"/>
</dbReference>
<proteinExistence type="predicted"/>
<gene>
    <name evidence="3" type="ORF">GKJPGBOP_01181</name>
</gene>
<feature type="compositionally biased region" description="Polar residues" evidence="1">
    <location>
        <begin position="160"/>
        <end position="171"/>
    </location>
</feature>
<protein>
    <recommendedName>
        <fullName evidence="2">HTH cro/C1-type domain-containing protein</fullName>
    </recommendedName>
</protein>
<dbReference type="EMBL" id="BHZD01000001">
    <property type="protein sequence ID" value="GCD41526.1"/>
    <property type="molecule type" value="Genomic_DNA"/>
</dbReference>
<dbReference type="InterPro" id="IPR010982">
    <property type="entry name" value="Lambda_DNA-bd_dom_sf"/>
</dbReference>
<reference evidence="3 4" key="1">
    <citation type="submission" date="2018-11" db="EMBL/GenBank/DDBJ databases">
        <title>Whole genome sequence of Streptomyces paromomycinus NBRC 15454(T).</title>
        <authorList>
            <person name="Komaki H."/>
            <person name="Tamura T."/>
        </authorList>
    </citation>
    <scope>NUCLEOTIDE SEQUENCE [LARGE SCALE GENOMIC DNA]</scope>
    <source>
        <strain evidence="3 4">NBRC 15454</strain>
    </source>
</reference>
<name>A0A401VWU0_STREY</name>
<keyword evidence="4" id="KW-1185">Reference proteome</keyword>
<dbReference type="Gene3D" id="1.10.260.40">
    <property type="entry name" value="lambda repressor-like DNA-binding domains"/>
    <property type="match status" value="1"/>
</dbReference>
<dbReference type="CDD" id="cd00093">
    <property type="entry name" value="HTH_XRE"/>
    <property type="match status" value="1"/>
</dbReference>
<sequence length="171" mass="18542">MGDEDRGPVSLAEKLDRLFQERSRERGKSLSANDVATDINIRAGEQVISGNYIWQLRKGKRDNPTKRHIEALAEYFGVPAAHFHDQQDAGSGGAAADRADQAPELLEAMQDAGVIAMAARFMDMSAESRTAVLEMIDRVRKLEGLPDVGSSTGNGAGNPMGNTGETWRTAR</sequence>
<dbReference type="PROSITE" id="PS50943">
    <property type="entry name" value="HTH_CROC1"/>
    <property type="match status" value="1"/>
</dbReference>
<evidence type="ECO:0000313" key="3">
    <source>
        <dbReference type="EMBL" id="GCD41526.1"/>
    </source>
</evidence>
<dbReference type="RefSeq" id="WP_174857128.1">
    <property type="nucleotide sequence ID" value="NZ_BHZD01000001.1"/>
</dbReference>
<dbReference type="InterPro" id="IPR001387">
    <property type="entry name" value="Cro/C1-type_HTH"/>
</dbReference>
<evidence type="ECO:0000313" key="4">
    <source>
        <dbReference type="Proteomes" id="UP000286746"/>
    </source>
</evidence>
<evidence type="ECO:0000259" key="2">
    <source>
        <dbReference type="PROSITE" id="PS50943"/>
    </source>
</evidence>
<organism evidence="3 4">
    <name type="scientific">Streptomyces paromomycinus</name>
    <name type="common">Streptomyces rimosus subsp. paromomycinus</name>
    <dbReference type="NCBI Taxonomy" id="92743"/>
    <lineage>
        <taxon>Bacteria</taxon>
        <taxon>Bacillati</taxon>
        <taxon>Actinomycetota</taxon>
        <taxon>Actinomycetes</taxon>
        <taxon>Kitasatosporales</taxon>
        <taxon>Streptomycetaceae</taxon>
        <taxon>Streptomyces</taxon>
    </lineage>
</organism>
<comment type="caution">
    <text evidence="3">The sequence shown here is derived from an EMBL/GenBank/DDBJ whole genome shotgun (WGS) entry which is preliminary data.</text>
</comment>
<feature type="region of interest" description="Disordered" evidence="1">
    <location>
        <begin position="144"/>
        <end position="171"/>
    </location>
</feature>
<feature type="domain" description="HTH cro/C1-type" evidence="2">
    <location>
        <begin position="48"/>
        <end position="83"/>
    </location>
</feature>
<dbReference type="AlphaFoldDB" id="A0A401VWU0"/>